<dbReference type="KEGG" id="rsz:108845812"/>
<evidence type="ECO:0000256" key="2">
    <source>
        <dbReference type="SAM" id="MobiDB-lite"/>
    </source>
</evidence>
<evidence type="ECO:0000256" key="1">
    <source>
        <dbReference type="SAM" id="Coils"/>
    </source>
</evidence>
<feature type="region of interest" description="Disordered" evidence="2">
    <location>
        <begin position="367"/>
        <end position="388"/>
    </location>
</feature>
<gene>
    <name evidence="4" type="primary">LOC108845812</name>
</gene>
<feature type="region of interest" description="Disordered" evidence="2">
    <location>
        <begin position="91"/>
        <end position="137"/>
    </location>
</feature>
<sequence>MDRKRGCKIRKRGGSSSSSSSLARQNRFKRAIFAGKRAAQDNGGSGTPVKSISAAKTPVLLSLSPEKHHVDQFEKLPVSARKLAATLWEISDGGTDPALNSERDNLRSKKPSRNRRKKPTEISSHDFPPNSSDPISRFGPERIILHERETVPQRQQLIEYKTTGTNSVKTRFKNVTDGLKTSKELVKVLKRIGKLGDDHQTASNRLISALVCELDRARSSLKHLVSEFDAEEEENRRLIEKLREEAVVERKLRQRTEKMNIKLGRELAEAKERERKTKEEMERERRARDVLEEVCDELARGIGEDKKDMEKEREMMRVADVLREERVQMKLTEAKFEFEEKHAAVERLKKELRRVLEGKGSSEIGRVLEIIDGSDEDEEEEEEESDLKSIELNMESGSKWGYVESQSRFVGSGEDDDDPVEKRSVVVDNGERDESLKTLKEYIVSNMRFIGSSSSEQWNHRHLPSVEFV</sequence>
<proteinExistence type="predicted"/>
<accession>A0A6J0MSH0</accession>
<dbReference type="PANTHER" id="PTHR31071">
    <property type="entry name" value="GB|AAF24581.1"/>
    <property type="match status" value="1"/>
</dbReference>
<feature type="compositionally biased region" description="Acidic residues" evidence="2">
    <location>
        <begin position="372"/>
        <end position="385"/>
    </location>
</feature>
<dbReference type="InterPro" id="IPR043424">
    <property type="entry name" value="BLT-like"/>
</dbReference>
<dbReference type="Proteomes" id="UP000504610">
    <property type="component" value="Unplaced"/>
</dbReference>
<reference evidence="4" key="1">
    <citation type="submission" date="2025-08" db="UniProtKB">
        <authorList>
            <consortium name="RefSeq"/>
        </authorList>
    </citation>
    <scope>IDENTIFICATION</scope>
    <source>
        <tissue evidence="4">Leaf</tissue>
    </source>
</reference>
<dbReference type="OrthoDB" id="1104709at2759"/>
<keyword evidence="1" id="KW-0175">Coiled coil</keyword>
<dbReference type="GeneID" id="108845812"/>
<name>A0A6J0MSH0_RAPSA</name>
<feature type="compositionally biased region" description="Basic residues" evidence="2">
    <location>
        <begin position="1"/>
        <end position="13"/>
    </location>
</feature>
<feature type="region of interest" description="Disordered" evidence="2">
    <location>
        <begin position="1"/>
        <end position="26"/>
    </location>
</feature>
<keyword evidence="3" id="KW-1185">Reference proteome</keyword>
<evidence type="ECO:0000313" key="4">
    <source>
        <dbReference type="RefSeq" id="XP_018474496.1"/>
    </source>
</evidence>
<feature type="region of interest" description="Disordered" evidence="2">
    <location>
        <begin position="408"/>
        <end position="428"/>
    </location>
</feature>
<feature type="compositionally biased region" description="Basic residues" evidence="2">
    <location>
        <begin position="108"/>
        <end position="118"/>
    </location>
</feature>
<protein>
    <submittedName>
        <fullName evidence="4">Uncharacterized protein At5g41620</fullName>
    </submittedName>
</protein>
<dbReference type="RefSeq" id="XP_018474496.1">
    <property type="nucleotide sequence ID" value="XM_018618994.2"/>
</dbReference>
<feature type="coiled-coil region" evidence="1">
    <location>
        <begin position="214"/>
        <end position="294"/>
    </location>
</feature>
<evidence type="ECO:0000313" key="3">
    <source>
        <dbReference type="Proteomes" id="UP000504610"/>
    </source>
</evidence>
<dbReference type="PANTHER" id="PTHR31071:SF16">
    <property type="entry name" value="MYB-LIKE PROTEIN Z ISOFORM X1"/>
    <property type="match status" value="1"/>
</dbReference>
<dbReference type="AlphaFoldDB" id="A0A6J0MSH0"/>
<organism evidence="3 4">
    <name type="scientific">Raphanus sativus</name>
    <name type="common">Radish</name>
    <name type="synonym">Raphanus raphanistrum var. sativus</name>
    <dbReference type="NCBI Taxonomy" id="3726"/>
    <lineage>
        <taxon>Eukaryota</taxon>
        <taxon>Viridiplantae</taxon>
        <taxon>Streptophyta</taxon>
        <taxon>Embryophyta</taxon>
        <taxon>Tracheophyta</taxon>
        <taxon>Spermatophyta</taxon>
        <taxon>Magnoliopsida</taxon>
        <taxon>eudicotyledons</taxon>
        <taxon>Gunneridae</taxon>
        <taxon>Pentapetalae</taxon>
        <taxon>rosids</taxon>
        <taxon>malvids</taxon>
        <taxon>Brassicales</taxon>
        <taxon>Brassicaceae</taxon>
        <taxon>Brassiceae</taxon>
        <taxon>Raphanus</taxon>
    </lineage>
</organism>